<dbReference type="eggNOG" id="COG5000">
    <property type="taxonomic scope" value="Bacteria"/>
</dbReference>
<dbReference type="SMART" id="SM00086">
    <property type="entry name" value="PAC"/>
    <property type="match status" value="1"/>
</dbReference>
<dbReference type="PANTHER" id="PTHR44757">
    <property type="entry name" value="DIGUANYLATE CYCLASE DGCP"/>
    <property type="match status" value="1"/>
</dbReference>
<evidence type="ECO:0000313" key="10">
    <source>
        <dbReference type="EMBL" id="ABM02371.1"/>
    </source>
</evidence>
<dbReference type="eggNOG" id="COG5001">
    <property type="taxonomic scope" value="Bacteria"/>
</dbReference>
<dbReference type="NCBIfam" id="TIGR00229">
    <property type="entry name" value="sensory_box"/>
    <property type="match status" value="2"/>
</dbReference>
<feature type="transmembrane region" description="Helical" evidence="5">
    <location>
        <begin position="27"/>
        <end position="48"/>
    </location>
</feature>
<gene>
    <name evidence="10" type="ordered locus">Ping_0516</name>
</gene>
<dbReference type="PANTHER" id="PTHR44757:SF2">
    <property type="entry name" value="BIOFILM ARCHITECTURE MAINTENANCE PROTEIN MBAA"/>
    <property type="match status" value="1"/>
</dbReference>
<evidence type="ECO:0000259" key="7">
    <source>
        <dbReference type="PROSITE" id="PS50113"/>
    </source>
</evidence>
<dbReference type="InterPro" id="IPR001633">
    <property type="entry name" value="EAL_dom"/>
</dbReference>
<dbReference type="GO" id="GO:0071732">
    <property type="term" value="P:cellular response to nitric oxide"/>
    <property type="evidence" value="ECO:0007669"/>
    <property type="project" value="UniProtKB-ARBA"/>
</dbReference>
<dbReference type="NCBIfam" id="TIGR00254">
    <property type="entry name" value="GGDEF"/>
    <property type="match status" value="1"/>
</dbReference>
<feature type="domain" description="GGDEF" evidence="9">
    <location>
        <begin position="583"/>
        <end position="715"/>
    </location>
</feature>
<dbReference type="Gene3D" id="2.10.70.100">
    <property type="match status" value="1"/>
</dbReference>
<dbReference type="FunFam" id="3.30.70.270:FF:000001">
    <property type="entry name" value="Diguanylate cyclase domain protein"/>
    <property type="match status" value="1"/>
</dbReference>
<dbReference type="PROSITE" id="PS50113">
    <property type="entry name" value="PAC"/>
    <property type="match status" value="1"/>
</dbReference>
<evidence type="ECO:0000256" key="5">
    <source>
        <dbReference type="SAM" id="Phobius"/>
    </source>
</evidence>
<dbReference type="InterPro" id="IPR033425">
    <property type="entry name" value="MASE3"/>
</dbReference>
<dbReference type="CDD" id="cd00130">
    <property type="entry name" value="PAS"/>
    <property type="match status" value="2"/>
</dbReference>
<feature type="transmembrane region" description="Helical" evidence="5">
    <location>
        <begin position="229"/>
        <end position="249"/>
    </location>
</feature>
<dbReference type="PROSITE" id="PS50112">
    <property type="entry name" value="PAS"/>
    <property type="match status" value="1"/>
</dbReference>
<evidence type="ECO:0000259" key="9">
    <source>
        <dbReference type="PROSITE" id="PS50887"/>
    </source>
</evidence>
<dbReference type="InterPro" id="IPR001610">
    <property type="entry name" value="PAC"/>
</dbReference>
<feature type="transmembrane region" description="Helical" evidence="5">
    <location>
        <begin position="90"/>
        <end position="109"/>
    </location>
</feature>
<dbReference type="GO" id="GO:0071111">
    <property type="term" value="F:cyclic-guanylate-specific phosphodiesterase activity"/>
    <property type="evidence" value="ECO:0007669"/>
    <property type="project" value="UniProtKB-EC"/>
</dbReference>
<dbReference type="SMART" id="SM00091">
    <property type="entry name" value="PAS"/>
    <property type="match status" value="1"/>
</dbReference>
<dbReference type="Gene3D" id="3.30.70.270">
    <property type="match status" value="1"/>
</dbReference>
<dbReference type="InterPro" id="IPR029787">
    <property type="entry name" value="Nucleotide_cyclase"/>
</dbReference>
<sequence>MFSRILSSLCKYFTYIHSSHSPSLGKAIFFTGLMAAGLVTAILVQPLIEIGGWQNYLPLHTALETISIIIAALIFAVGWTGRKRKLPGNIVLLASVFLGVGILDFSHILSYPGMPDYVTPSNPNKTIGFWLAARILSTIGLLLFVILPIRLSSFRFFRYLILSIILAATGIVHWLILMNPDFLSHLFFTPQAGLSALKINTEYIIIGLTLITVLLLLQQMHRPQTYHASSLLTGLCIIAMSEFFFTLYADLTDIYNISGHLYKVIAYLFIYRAIFITVIERPYHNLELAKTQLREKKRLLDDIIENIPTAIFLKDVNNLRLSLINKSTEKLFGHSRETILGQSDYDFFPKEQADFFTNKDRETIERRTLLEIPEEIIDTPFGSRTLYTKKIIITDEHNNPKFLLGISEDITERNAAKKALEESEHSLRESQRIARLGSYLFDLRSNQWSGSEILDNLLGIDADYQRTMEGWAQLIHPDDRSRIDHYFKEDVLNQKKSFNQEYRMKRQNDQAVRWVHGLGELEFDNQGSPILMKGTIQDITERKLAEAHLQALANFDQLTGLPNRFMLKDKITYLFTLARRNNESLTMMFLDLDHFKNVNDTLGHVIGDRLLIEIAKRLKSAIREVDLVSRIGSDEFILLFPNTDADSALNIATKLIETVSLPTVFEHHELFITATIGIAIYPNDGEEFETLIKNADTAMSQAKRYSRNTFHFFTEEMQVHLQRKLKIVNAMRHALLRNEMQVHYQPQISAVKGHIIGAEALLRWRHPELGDISPGEFIPIAESSGQIVAIGEWVLRTAIDQMKVWQNEGLAPMVVAVNLSALQFKQANLIGMIISMLNKAQLAHQYLELELTEAITMDDPQQAINIMNQLHAKGIRMSIDDFGTGYSSLSYLKQFKVYKLKIDQSFICNLARDSDDRAMVHAIIDMAKNLGMQTIAEGVETAEQLEFLRLHGCNEIQGYYFSKAIPADEFSRFAKQGPHH</sequence>
<dbReference type="STRING" id="357804.Ping_0516"/>
<dbReference type="InterPro" id="IPR043128">
    <property type="entry name" value="Rev_trsase/Diguanyl_cyclase"/>
</dbReference>
<dbReference type="Gene3D" id="3.20.20.450">
    <property type="entry name" value="EAL domain"/>
    <property type="match status" value="1"/>
</dbReference>
<dbReference type="Pfam" id="PF00990">
    <property type="entry name" value="GGDEF"/>
    <property type="match status" value="1"/>
</dbReference>
<dbReference type="HOGENOM" id="CLU_000445_70_49_6"/>
<dbReference type="InterPro" id="IPR035965">
    <property type="entry name" value="PAS-like_dom_sf"/>
</dbReference>
<evidence type="ECO:0000259" key="6">
    <source>
        <dbReference type="PROSITE" id="PS50112"/>
    </source>
</evidence>
<feature type="transmembrane region" description="Helical" evidence="5">
    <location>
        <begin position="196"/>
        <end position="217"/>
    </location>
</feature>
<organism evidence="10 11">
    <name type="scientific">Psychromonas ingrahamii (strain DSM 17664 / CCUG 51855 / 37)</name>
    <dbReference type="NCBI Taxonomy" id="357804"/>
    <lineage>
        <taxon>Bacteria</taxon>
        <taxon>Pseudomonadati</taxon>
        <taxon>Pseudomonadota</taxon>
        <taxon>Gammaproteobacteria</taxon>
        <taxon>Alteromonadales</taxon>
        <taxon>Psychromonadaceae</taxon>
        <taxon>Psychromonas</taxon>
    </lineage>
</organism>
<dbReference type="SUPFAM" id="SSF55785">
    <property type="entry name" value="PYP-like sensor domain (PAS domain)"/>
    <property type="match status" value="2"/>
</dbReference>
<dbReference type="EMBL" id="CP000510">
    <property type="protein sequence ID" value="ABM02371.1"/>
    <property type="molecule type" value="Genomic_DNA"/>
</dbReference>
<dbReference type="InterPro" id="IPR035919">
    <property type="entry name" value="EAL_sf"/>
</dbReference>
<dbReference type="SUPFAM" id="SSF141868">
    <property type="entry name" value="EAL domain-like"/>
    <property type="match status" value="1"/>
</dbReference>
<evidence type="ECO:0000256" key="4">
    <source>
        <dbReference type="ARBA" id="ARBA00051114"/>
    </source>
</evidence>
<dbReference type="AlphaFoldDB" id="A1SSA6"/>
<evidence type="ECO:0000256" key="2">
    <source>
        <dbReference type="ARBA" id="ARBA00012282"/>
    </source>
</evidence>
<feature type="domain" description="EAL" evidence="8">
    <location>
        <begin position="724"/>
        <end position="978"/>
    </location>
</feature>
<name>A1SSA6_PSYIN</name>
<dbReference type="PROSITE" id="PS50883">
    <property type="entry name" value="EAL"/>
    <property type="match status" value="1"/>
</dbReference>
<proteinExistence type="predicted"/>
<dbReference type="Proteomes" id="UP000000639">
    <property type="component" value="Chromosome"/>
</dbReference>
<dbReference type="CDD" id="cd01949">
    <property type="entry name" value="GGDEF"/>
    <property type="match status" value="1"/>
</dbReference>
<dbReference type="CDD" id="cd01948">
    <property type="entry name" value="EAL"/>
    <property type="match status" value="1"/>
</dbReference>
<dbReference type="Gene3D" id="3.30.450.20">
    <property type="entry name" value="PAS domain"/>
    <property type="match status" value="2"/>
</dbReference>
<keyword evidence="5" id="KW-0812">Transmembrane</keyword>
<dbReference type="InterPro" id="IPR013656">
    <property type="entry name" value="PAS_4"/>
</dbReference>
<comment type="cofactor">
    <cofactor evidence="1">
        <name>Mg(2+)</name>
        <dbReference type="ChEBI" id="CHEBI:18420"/>
    </cofactor>
</comment>
<feature type="transmembrane region" description="Helical" evidence="5">
    <location>
        <begin position="129"/>
        <end position="149"/>
    </location>
</feature>
<feature type="domain" description="PAC" evidence="7">
    <location>
        <begin position="498"/>
        <end position="551"/>
    </location>
</feature>
<dbReference type="SUPFAM" id="SSF55073">
    <property type="entry name" value="Nucleotide cyclase"/>
    <property type="match status" value="1"/>
</dbReference>
<dbReference type="SMART" id="SM00052">
    <property type="entry name" value="EAL"/>
    <property type="match status" value="1"/>
</dbReference>
<dbReference type="Pfam" id="PF17159">
    <property type="entry name" value="MASE3"/>
    <property type="match status" value="1"/>
</dbReference>
<dbReference type="KEGG" id="pin:Ping_0516"/>
<dbReference type="Pfam" id="PF08447">
    <property type="entry name" value="PAS_3"/>
    <property type="match status" value="1"/>
</dbReference>
<keyword evidence="5" id="KW-1133">Transmembrane helix</keyword>
<evidence type="ECO:0000256" key="3">
    <source>
        <dbReference type="ARBA" id="ARBA00022636"/>
    </source>
</evidence>
<dbReference type="Pfam" id="PF00563">
    <property type="entry name" value="EAL"/>
    <property type="match status" value="1"/>
</dbReference>
<feature type="transmembrane region" description="Helical" evidence="5">
    <location>
        <begin position="156"/>
        <end position="176"/>
    </location>
</feature>
<dbReference type="InterPro" id="IPR000014">
    <property type="entry name" value="PAS"/>
</dbReference>
<reference evidence="10 11" key="1">
    <citation type="submission" date="2007-01" db="EMBL/GenBank/DDBJ databases">
        <title>Complete sequence of Psychromonas ingrahamii 37.</title>
        <authorList>
            <consortium name="US DOE Joint Genome Institute"/>
            <person name="Copeland A."/>
            <person name="Lucas S."/>
            <person name="Lapidus A."/>
            <person name="Barry K."/>
            <person name="Detter J.C."/>
            <person name="Glavina del Rio T."/>
            <person name="Hammon N."/>
            <person name="Israni S."/>
            <person name="Dalin E."/>
            <person name="Tice H."/>
            <person name="Pitluck S."/>
            <person name="Thompson L.S."/>
            <person name="Brettin T."/>
            <person name="Bruce D."/>
            <person name="Han C."/>
            <person name="Tapia R."/>
            <person name="Schmutz J."/>
            <person name="Larimer F."/>
            <person name="Land M."/>
            <person name="Hauser L."/>
            <person name="Kyrpides N."/>
            <person name="Ivanova N."/>
            <person name="Staley J."/>
            <person name="Richardson P."/>
        </authorList>
    </citation>
    <scope>NUCLEOTIDE SEQUENCE [LARGE SCALE GENOMIC DNA]</scope>
    <source>
        <strain evidence="10 11">37</strain>
    </source>
</reference>
<dbReference type="RefSeq" id="WP_011768930.1">
    <property type="nucleotide sequence ID" value="NC_008709.1"/>
</dbReference>
<evidence type="ECO:0000313" key="11">
    <source>
        <dbReference type="Proteomes" id="UP000000639"/>
    </source>
</evidence>
<keyword evidence="5" id="KW-0472">Membrane</keyword>
<feature type="transmembrane region" description="Helical" evidence="5">
    <location>
        <begin position="60"/>
        <end position="78"/>
    </location>
</feature>
<accession>A1SSA6</accession>
<dbReference type="EC" id="3.1.4.52" evidence="2"/>
<evidence type="ECO:0000259" key="8">
    <source>
        <dbReference type="PROSITE" id="PS50883"/>
    </source>
</evidence>
<dbReference type="InterPro" id="IPR000700">
    <property type="entry name" value="PAS-assoc_C"/>
</dbReference>
<dbReference type="Pfam" id="PF08448">
    <property type="entry name" value="PAS_4"/>
    <property type="match status" value="1"/>
</dbReference>
<feature type="domain" description="PAS" evidence="6">
    <location>
        <begin position="296"/>
        <end position="367"/>
    </location>
</feature>
<evidence type="ECO:0000256" key="1">
    <source>
        <dbReference type="ARBA" id="ARBA00001946"/>
    </source>
</evidence>
<protein>
    <recommendedName>
        <fullName evidence="2">cyclic-guanylate-specific phosphodiesterase</fullName>
        <ecNumber evidence="2">3.1.4.52</ecNumber>
    </recommendedName>
</protein>
<dbReference type="PROSITE" id="PS50887">
    <property type="entry name" value="GGDEF"/>
    <property type="match status" value="1"/>
</dbReference>
<comment type="catalytic activity">
    <reaction evidence="4">
        <text>3',3'-c-di-GMP + H2O = 5'-phosphoguanylyl(3'-&gt;5')guanosine + H(+)</text>
        <dbReference type="Rhea" id="RHEA:24902"/>
        <dbReference type="ChEBI" id="CHEBI:15377"/>
        <dbReference type="ChEBI" id="CHEBI:15378"/>
        <dbReference type="ChEBI" id="CHEBI:58754"/>
        <dbReference type="ChEBI" id="CHEBI:58805"/>
        <dbReference type="EC" id="3.1.4.52"/>
    </reaction>
    <physiologicalReaction direction="left-to-right" evidence="4">
        <dbReference type="Rhea" id="RHEA:24903"/>
    </physiologicalReaction>
</comment>
<keyword evidence="3" id="KW-0973">c-di-GMP</keyword>
<dbReference type="SMART" id="SM00267">
    <property type="entry name" value="GGDEF"/>
    <property type="match status" value="1"/>
</dbReference>
<dbReference type="InterPro" id="IPR052155">
    <property type="entry name" value="Biofilm_reg_signaling"/>
</dbReference>
<keyword evidence="11" id="KW-1185">Reference proteome</keyword>
<dbReference type="FunFam" id="3.20.20.450:FF:000001">
    <property type="entry name" value="Cyclic di-GMP phosphodiesterase yahA"/>
    <property type="match status" value="1"/>
</dbReference>
<dbReference type="InterPro" id="IPR000160">
    <property type="entry name" value="GGDEF_dom"/>
</dbReference>
<dbReference type="InterPro" id="IPR013655">
    <property type="entry name" value="PAS_fold_3"/>
</dbReference>